<protein>
    <submittedName>
        <fullName evidence="2">Uncharacterized protein</fullName>
    </submittedName>
</protein>
<organism evidence="2 3">
    <name type="scientific">Parelaphostrongylus tenuis</name>
    <name type="common">Meningeal worm</name>
    <dbReference type="NCBI Taxonomy" id="148309"/>
    <lineage>
        <taxon>Eukaryota</taxon>
        <taxon>Metazoa</taxon>
        <taxon>Ecdysozoa</taxon>
        <taxon>Nematoda</taxon>
        <taxon>Chromadorea</taxon>
        <taxon>Rhabditida</taxon>
        <taxon>Rhabditina</taxon>
        <taxon>Rhabditomorpha</taxon>
        <taxon>Strongyloidea</taxon>
        <taxon>Metastrongylidae</taxon>
        <taxon>Parelaphostrongylus</taxon>
    </lineage>
</organism>
<gene>
    <name evidence="2" type="ORF">KIN20_002953</name>
</gene>
<name>A0AAD5MHJ7_PARTN</name>
<evidence type="ECO:0000313" key="3">
    <source>
        <dbReference type="Proteomes" id="UP001196413"/>
    </source>
</evidence>
<proteinExistence type="predicted"/>
<dbReference type="EMBL" id="JAHQIW010000381">
    <property type="protein sequence ID" value="KAJ1347791.1"/>
    <property type="molecule type" value="Genomic_DNA"/>
</dbReference>
<comment type="caution">
    <text evidence="2">The sequence shown here is derived from an EMBL/GenBank/DDBJ whole genome shotgun (WGS) entry which is preliminary data.</text>
</comment>
<dbReference type="Proteomes" id="UP001196413">
    <property type="component" value="Unassembled WGS sequence"/>
</dbReference>
<feature type="compositionally biased region" description="Basic residues" evidence="1">
    <location>
        <begin position="97"/>
        <end position="109"/>
    </location>
</feature>
<accession>A0AAD5MHJ7</accession>
<keyword evidence="3" id="KW-1185">Reference proteome</keyword>
<evidence type="ECO:0000313" key="2">
    <source>
        <dbReference type="EMBL" id="KAJ1347791.1"/>
    </source>
</evidence>
<dbReference type="AlphaFoldDB" id="A0AAD5MHJ7"/>
<evidence type="ECO:0000256" key="1">
    <source>
        <dbReference type="SAM" id="MobiDB-lite"/>
    </source>
</evidence>
<sequence>MVSNHRPRVCRRTHLTSAPRSLLLFSTRDEGVVPAHINLSDSVHRVTERVKAIASMGMWTRAGGEPVVFLAWPSSTTCSRIDPQASDKCDLGGVESHRRRNSRRPHRCGKSTWQPRRLPRLCFPTFILANAQRQLYPPTHYDRLLPCLYH</sequence>
<feature type="region of interest" description="Disordered" evidence="1">
    <location>
        <begin position="92"/>
        <end position="111"/>
    </location>
</feature>
<reference evidence="2" key="1">
    <citation type="submission" date="2021-06" db="EMBL/GenBank/DDBJ databases">
        <title>Parelaphostrongylus tenuis whole genome reference sequence.</title>
        <authorList>
            <person name="Garwood T.J."/>
            <person name="Larsen P.A."/>
            <person name="Fountain-Jones N.M."/>
            <person name="Garbe J.R."/>
            <person name="Macchietto M.G."/>
            <person name="Kania S.A."/>
            <person name="Gerhold R.W."/>
            <person name="Richards J.E."/>
            <person name="Wolf T.M."/>
        </authorList>
    </citation>
    <scope>NUCLEOTIDE SEQUENCE</scope>
    <source>
        <strain evidence="2">MNPRO001-30</strain>
        <tissue evidence="2">Meninges</tissue>
    </source>
</reference>